<evidence type="ECO:0000259" key="1">
    <source>
        <dbReference type="Pfam" id="PF19081"/>
    </source>
</evidence>
<protein>
    <submittedName>
        <fullName evidence="2">Gliding motility-associated C-terminal domain-containing protein</fullName>
    </submittedName>
</protein>
<comment type="caution">
    <text evidence="2">The sequence shown here is derived from an EMBL/GenBank/DDBJ whole genome shotgun (WGS) entry which is preliminary data.</text>
</comment>
<dbReference type="AlphaFoldDB" id="A0A369Q159"/>
<keyword evidence="3" id="KW-1185">Reference proteome</keyword>
<proteinExistence type="predicted"/>
<reference evidence="2 3" key="1">
    <citation type="submission" date="2018-07" db="EMBL/GenBank/DDBJ databases">
        <title>Pedobacter sp. nov., isolated from soil.</title>
        <authorList>
            <person name="Zhou L.Y."/>
            <person name="Du Z.J."/>
        </authorList>
    </citation>
    <scope>NUCLEOTIDE SEQUENCE [LARGE SCALE GENOMIC DNA]</scope>
    <source>
        <strain evidence="2 3">JDX94</strain>
    </source>
</reference>
<evidence type="ECO:0000313" key="2">
    <source>
        <dbReference type="EMBL" id="RDC58242.1"/>
    </source>
</evidence>
<organism evidence="2 3">
    <name type="scientific">Pedobacter chinensis</name>
    <dbReference type="NCBI Taxonomy" id="2282421"/>
    <lineage>
        <taxon>Bacteria</taxon>
        <taxon>Pseudomonadati</taxon>
        <taxon>Bacteroidota</taxon>
        <taxon>Sphingobacteriia</taxon>
        <taxon>Sphingobacteriales</taxon>
        <taxon>Sphingobacteriaceae</taxon>
        <taxon>Pedobacter</taxon>
    </lineage>
</organism>
<dbReference type="RefSeq" id="WP_115401652.1">
    <property type="nucleotide sequence ID" value="NZ_QPKV01000002.1"/>
</dbReference>
<dbReference type="InterPro" id="IPR026341">
    <property type="entry name" value="T9SS_type_B"/>
</dbReference>
<dbReference type="InterPro" id="IPR044023">
    <property type="entry name" value="Ig_7"/>
</dbReference>
<sequence>MGRTIKLLSVLPAVSSNLTIDASTQPGNVFGLSTARVQLVTSFTLPNGFFGLDLFNVNDVAIYGLYIRNLLPNSANGLVVYRQGIAIRNCKNIKIGAAGKGNVISGFEDDLGLNINLAGGQIQYHSEDLSIKANFIGVEADGVTFSTIASIPLSLSYNNGQIDIGGTLQEGNFLPKGLSIYQINSENYTDPGSEMYTLPAVINIKNNIIGTDISGSKGTAGAIGLSISSMVPGGKNTIDIEDNVIFSEGYGIRIINSGRRINLKRNYIGTDRSLTKKLSLSVGIFLYYGDDVKIGGDSFADANFIANCKPVSIWPFSKAVVTKNSFFCTNDAYPMIFDTYGTRYITTIQILSVTTSSVAGKSTPNSVIELFYSDACGTCSPETYFGSTIADANGNWQYNGPIAGSVIASATFNGFTSEFTRTAIDVTNIKVVHTCNDKGSIIGAIPSGAANVKWFDEQNNVVGTDANLLNVPVGKYRLQAFNGDCDAITSYYEVKKSLVLNTTNLTVSNTSCGDLNGKIRGLSVTNNTNSPIIYSWKDAGGTEVSQTIDLNNVKAGSYTLTFKTSDNSCSDTYGPVNLINTIGPNINESAMTVNPSACQTNTGSIKDITVFGTGNINFKWKNEAGTVVGTSLLLINQPAGKYILELTDNSGCGAITSSVITIPETNGISLLDLGVAKPATCGNNNGAITGITVTGATYFEWFDSQNKLVATTSVPTLTNVPAGDYYVVASNQTCFKKSKIYTIHDLQNTTLYTTTQIESKNASCGLANGFIKLTFGTPLPVSYRWVNKKNGQTLGTNSSILNGMFEGIYQLYVADENNCEKLYSAYEVKRDQEITIDDESATISNAYCGLANGSITGIKVSGTMPFTYEWKDAVGKTVGNNLSIGNLKSGKYELSITDASSCLKKYSYTILDQSKAISAPSIEELKLCGPGTFVLSVNNPISANSYRLYDKISSMVPLDDQPSGKFTITVKEDITYYVSQYNGTCESPKKEVKIKLGLNGIEIPTAFSPNDDGINDFWVIKGAESYPIFNVKLFNRNGAKVFESPHYKNTFNGMVNGKPLAVGVYYYLININDGCSSISGSLTILR</sequence>
<dbReference type="Pfam" id="PF13585">
    <property type="entry name" value="CHU_C"/>
    <property type="match status" value="1"/>
</dbReference>
<dbReference type="Proteomes" id="UP000253961">
    <property type="component" value="Unassembled WGS sequence"/>
</dbReference>
<evidence type="ECO:0000313" key="3">
    <source>
        <dbReference type="Proteomes" id="UP000253961"/>
    </source>
</evidence>
<gene>
    <name evidence="2" type="ORF">DU508_04705</name>
</gene>
<dbReference type="OrthoDB" id="635358at2"/>
<dbReference type="NCBIfam" id="TIGR04131">
    <property type="entry name" value="Bac_Flav_CTERM"/>
    <property type="match status" value="1"/>
</dbReference>
<accession>A0A369Q159</accession>
<dbReference type="Pfam" id="PF19081">
    <property type="entry name" value="Ig_7"/>
    <property type="match status" value="1"/>
</dbReference>
<name>A0A369Q159_9SPHI</name>
<feature type="domain" description="Ig-like" evidence="1">
    <location>
        <begin position="919"/>
        <end position="994"/>
    </location>
</feature>
<dbReference type="EMBL" id="QPKV01000002">
    <property type="protein sequence ID" value="RDC58242.1"/>
    <property type="molecule type" value="Genomic_DNA"/>
</dbReference>